<comment type="caution">
    <text evidence="1">The sequence shown here is derived from an EMBL/GenBank/DDBJ whole genome shotgun (WGS) entry which is preliminary data.</text>
</comment>
<evidence type="ECO:0000313" key="1">
    <source>
        <dbReference type="EMBL" id="KYC45688.1"/>
    </source>
</evidence>
<dbReference type="EMBL" id="LNGC01000227">
    <property type="protein sequence ID" value="KYC45688.1"/>
    <property type="molecule type" value="Genomic_DNA"/>
</dbReference>
<organism evidence="1 2">
    <name type="scientific">Candidatus Methanofastidiosum methylothiophilum</name>
    <dbReference type="NCBI Taxonomy" id="1705564"/>
    <lineage>
        <taxon>Archaea</taxon>
        <taxon>Methanobacteriati</taxon>
        <taxon>Methanobacteriota</taxon>
        <taxon>Stenosarchaea group</taxon>
        <taxon>Candidatus Methanofastidiosia</taxon>
        <taxon>Candidatus Methanofastidiosales</taxon>
        <taxon>Candidatus Methanofastidiosaceae</taxon>
        <taxon>Candidatus Methanofastidiosum</taxon>
    </lineage>
</organism>
<sequence length="149" mass="16756">MPIINFNITKAVVEKKKLEKAPEGPVSFTQTPNIVSIKEMQLSGPSGRLNVLDVEFDFLSNYEPEVGSASIKGNVYYQEGEEFRKKIVEQWEGKKTLDTAFFDEVINGINAKCYVFSMMLIKELGLPIATPFRYSASPEAAKTEKPKKK</sequence>
<dbReference type="AlphaFoldDB" id="A0A150IL79"/>
<reference evidence="1 2" key="1">
    <citation type="journal article" date="2016" name="ISME J.">
        <title>Chasing the elusive Euryarchaeota class WSA2: genomes reveal a uniquely fastidious methyl-reducing methanogen.</title>
        <authorList>
            <person name="Nobu M.K."/>
            <person name="Narihiro T."/>
            <person name="Kuroda K."/>
            <person name="Mei R."/>
            <person name="Liu W.T."/>
        </authorList>
    </citation>
    <scope>NUCLEOTIDE SEQUENCE [LARGE SCALE GENOMIC DNA]</scope>
    <source>
        <strain evidence="1">U1lsi0528_Bin055</strain>
    </source>
</reference>
<gene>
    <name evidence="1" type="ORF">AMQ22_02192</name>
</gene>
<evidence type="ECO:0000313" key="2">
    <source>
        <dbReference type="Proteomes" id="UP000075398"/>
    </source>
</evidence>
<dbReference type="Proteomes" id="UP000075398">
    <property type="component" value="Unassembled WGS sequence"/>
</dbReference>
<name>A0A150IL79_9EURY</name>
<proteinExistence type="predicted"/>
<protein>
    <submittedName>
        <fullName evidence="1">Uncharacterized protein</fullName>
    </submittedName>
</protein>
<accession>A0A150IL79</accession>
<dbReference type="STRING" id="1705564.APG08_01444"/>